<dbReference type="STRING" id="371731.Rsw2DRAFT_2311"/>
<dbReference type="InterPro" id="IPR008258">
    <property type="entry name" value="Transglycosylase_SLT_dom_1"/>
</dbReference>
<organism evidence="4 5">
    <name type="scientific">Rhodobacter ferrooxidans</name>
    <dbReference type="NCBI Taxonomy" id="371731"/>
    <lineage>
        <taxon>Bacteria</taxon>
        <taxon>Pseudomonadati</taxon>
        <taxon>Pseudomonadota</taxon>
        <taxon>Alphaproteobacteria</taxon>
        <taxon>Rhodobacterales</taxon>
        <taxon>Rhodobacter group</taxon>
        <taxon>Rhodobacter</taxon>
    </lineage>
</organism>
<dbReference type="Pfam" id="PF01464">
    <property type="entry name" value="SLT"/>
    <property type="match status" value="1"/>
</dbReference>
<gene>
    <name evidence="4" type="ORF">Rsw2DRAFT_2311</name>
</gene>
<accession>C8S2N3</accession>
<evidence type="ECO:0000256" key="2">
    <source>
        <dbReference type="SAM" id="SignalP"/>
    </source>
</evidence>
<dbReference type="PROSITE" id="PS51257">
    <property type="entry name" value="PROKAR_LIPOPROTEIN"/>
    <property type="match status" value="1"/>
</dbReference>
<dbReference type="OrthoDB" id="5763339at2"/>
<keyword evidence="5" id="KW-1185">Reference proteome</keyword>
<dbReference type="SUPFAM" id="SSF53955">
    <property type="entry name" value="Lysozyme-like"/>
    <property type="match status" value="1"/>
</dbReference>
<evidence type="ECO:0000313" key="4">
    <source>
        <dbReference type="EMBL" id="EEW24709.1"/>
    </source>
</evidence>
<comment type="caution">
    <text evidence="4">The sequence shown here is derived from an EMBL/GenBank/DDBJ whole genome shotgun (WGS) entry which is preliminary data.</text>
</comment>
<name>C8S2N3_9RHOB</name>
<dbReference type="InterPro" id="IPR023346">
    <property type="entry name" value="Lysozyme-like_dom_sf"/>
</dbReference>
<sequence length="190" mass="20278">MRIAVLTSGLVLALAACVPVKPEMAQPVMGWDHRPEAAEWTVSTMQAVAAHDTVLAASQPSDIRQWCPGYPEANLTERRAFWVAMLSAVAKYESSWNPKAAGGGGAYIGVMQISPATARHFGCEAQSSAALKDGAANLECAVKIMADQVGNDQAVVGNGRQGLGRDWMPFRKADKRAAMAAWVGRQSYCN</sequence>
<reference evidence="4 5" key="1">
    <citation type="submission" date="2009-08" db="EMBL/GenBank/DDBJ databases">
        <title>The draft genome of Rhodobacter sp. SW2.</title>
        <authorList>
            <consortium name="US DOE Joint Genome Institute (JGI-PGF)"/>
            <person name="Lucas S."/>
            <person name="Copeland A."/>
            <person name="Lapidus A."/>
            <person name="Glavina del Rio T."/>
            <person name="Tice H."/>
            <person name="Bruce D."/>
            <person name="Goodwin L."/>
            <person name="Pitluck S."/>
            <person name="Larimer F."/>
            <person name="Land M.L."/>
            <person name="Hauser L."/>
            <person name="Emerson D."/>
        </authorList>
    </citation>
    <scope>NUCLEOTIDE SEQUENCE [LARGE SCALE GENOMIC DNA]</scope>
    <source>
        <strain evidence="4 5">SW2</strain>
    </source>
</reference>
<evidence type="ECO:0000259" key="3">
    <source>
        <dbReference type="Pfam" id="PF01464"/>
    </source>
</evidence>
<keyword evidence="2" id="KW-0732">Signal</keyword>
<dbReference type="Proteomes" id="UP000010121">
    <property type="component" value="Unassembled WGS sequence"/>
</dbReference>
<dbReference type="AlphaFoldDB" id="C8S2N3"/>
<feature type="domain" description="Transglycosylase SLT" evidence="3">
    <location>
        <begin position="77"/>
        <end position="149"/>
    </location>
</feature>
<protein>
    <submittedName>
        <fullName evidence="4">Lytic transglycosylase catalytic</fullName>
    </submittedName>
</protein>
<dbReference type="EMBL" id="ACYY01000015">
    <property type="protein sequence ID" value="EEW24709.1"/>
    <property type="molecule type" value="Genomic_DNA"/>
</dbReference>
<evidence type="ECO:0000313" key="5">
    <source>
        <dbReference type="Proteomes" id="UP000010121"/>
    </source>
</evidence>
<proteinExistence type="inferred from homology"/>
<comment type="similarity">
    <text evidence="1">Belongs to the virb1 family.</text>
</comment>
<dbReference type="eggNOG" id="COG0741">
    <property type="taxonomic scope" value="Bacteria"/>
</dbReference>
<evidence type="ECO:0000256" key="1">
    <source>
        <dbReference type="ARBA" id="ARBA00009387"/>
    </source>
</evidence>
<dbReference type="Gene3D" id="1.10.530.10">
    <property type="match status" value="1"/>
</dbReference>
<feature type="chain" id="PRO_5002992062" evidence="2">
    <location>
        <begin position="26"/>
        <end position="190"/>
    </location>
</feature>
<feature type="signal peptide" evidence="2">
    <location>
        <begin position="1"/>
        <end position="25"/>
    </location>
</feature>